<reference evidence="1" key="1">
    <citation type="submission" date="2025-08" db="UniProtKB">
        <authorList>
            <consortium name="Ensembl"/>
        </authorList>
    </citation>
    <scope>IDENTIFICATION</scope>
</reference>
<name>A0A8D0RPW1_PIG</name>
<sequence>MGKTFSDINFTNVFSGQSPKATEIKAKLNQWDLIKLTSFCTSKETIKKAKRQLTEWEKIVSNDASDKGLISKIYKQLTQLNNKKTNNPPEKWAKDLNRHFFKEDIQIANKHMKQCSISLIIREMQIKTIMRYHLTPVRMAIINKITNNKCWRGRGEKGTFLHGWWECQLVQPLWKTVWRYLRKLHRTTI</sequence>
<accession>A0A8D0RPW1</accession>
<evidence type="ECO:0000313" key="1">
    <source>
        <dbReference type="Ensembl" id="ENSSSCP00025019780.1"/>
    </source>
</evidence>
<dbReference type="AlphaFoldDB" id="A0A8D0RPW1"/>
<dbReference type="Proteomes" id="UP000694727">
    <property type="component" value="Unplaced"/>
</dbReference>
<organism evidence="1 2">
    <name type="scientific">Sus scrofa</name>
    <name type="common">Pig</name>
    <dbReference type="NCBI Taxonomy" id="9823"/>
    <lineage>
        <taxon>Eukaryota</taxon>
        <taxon>Metazoa</taxon>
        <taxon>Chordata</taxon>
        <taxon>Craniata</taxon>
        <taxon>Vertebrata</taxon>
        <taxon>Euteleostomi</taxon>
        <taxon>Mammalia</taxon>
        <taxon>Eutheria</taxon>
        <taxon>Laurasiatheria</taxon>
        <taxon>Artiodactyla</taxon>
        <taxon>Suina</taxon>
        <taxon>Suidae</taxon>
        <taxon>Sus</taxon>
    </lineage>
</organism>
<proteinExistence type="predicted"/>
<dbReference type="Ensembl" id="ENSSSCT00025046217.1">
    <property type="protein sequence ID" value="ENSSSCP00025019780.1"/>
    <property type="gene ID" value="ENSSSCG00025033922.1"/>
</dbReference>
<protein>
    <submittedName>
        <fullName evidence="1">Uncharacterized protein</fullName>
    </submittedName>
</protein>
<evidence type="ECO:0000313" key="2">
    <source>
        <dbReference type="Proteomes" id="UP000694727"/>
    </source>
</evidence>